<dbReference type="PANTHER" id="PTHR14275">
    <property type="entry name" value="PROMETHIN"/>
    <property type="match status" value="1"/>
</dbReference>
<feature type="compositionally biased region" description="Polar residues" evidence="9">
    <location>
        <begin position="162"/>
        <end position="172"/>
    </location>
</feature>
<evidence type="ECO:0000313" key="11">
    <source>
        <dbReference type="EMBL" id="CAH2307186.1"/>
    </source>
</evidence>
<evidence type="ECO:0000256" key="5">
    <source>
        <dbReference type="ARBA" id="ARBA00022692"/>
    </source>
</evidence>
<keyword evidence="4" id="KW-0551">Lipid droplet</keyword>
<dbReference type="InterPro" id="IPR029709">
    <property type="entry name" value="LDAF1"/>
</dbReference>
<feature type="transmembrane region" description="Helical" evidence="10">
    <location>
        <begin position="84"/>
        <end position="107"/>
    </location>
</feature>
<keyword evidence="5 10" id="KW-0812">Transmembrane</keyword>
<dbReference type="EMBL" id="OW240918">
    <property type="protein sequence ID" value="CAH2307186.1"/>
    <property type="molecule type" value="Genomic_DNA"/>
</dbReference>
<evidence type="ECO:0000256" key="9">
    <source>
        <dbReference type="SAM" id="MobiDB-lite"/>
    </source>
</evidence>
<evidence type="ECO:0000256" key="10">
    <source>
        <dbReference type="SAM" id="Phobius"/>
    </source>
</evidence>
<dbReference type="AlphaFoldDB" id="A0AAD1SS69"/>
<evidence type="ECO:0000256" key="2">
    <source>
        <dbReference type="ARBA" id="ARBA00004502"/>
    </source>
</evidence>
<accession>A0AAD1SS69</accession>
<evidence type="ECO:0000256" key="7">
    <source>
        <dbReference type="ARBA" id="ARBA00022989"/>
    </source>
</evidence>
<evidence type="ECO:0000256" key="8">
    <source>
        <dbReference type="ARBA" id="ARBA00023136"/>
    </source>
</evidence>
<feature type="transmembrane region" description="Helical" evidence="10">
    <location>
        <begin position="57"/>
        <end position="77"/>
    </location>
</feature>
<comment type="subcellular location">
    <subcellularLocation>
        <location evidence="1">Endoplasmic reticulum membrane</location>
        <topology evidence="1">Multi-pass membrane protein</topology>
    </subcellularLocation>
    <subcellularLocation>
        <location evidence="2">Lipid droplet</location>
    </subcellularLocation>
</comment>
<evidence type="ECO:0000313" key="12">
    <source>
        <dbReference type="Proteomes" id="UP001295444"/>
    </source>
</evidence>
<dbReference type="GO" id="GO:0005789">
    <property type="term" value="C:endoplasmic reticulum membrane"/>
    <property type="evidence" value="ECO:0007669"/>
    <property type="project" value="UniProtKB-SubCell"/>
</dbReference>
<evidence type="ECO:0000256" key="6">
    <source>
        <dbReference type="ARBA" id="ARBA00022824"/>
    </source>
</evidence>
<gene>
    <name evidence="11" type="ORF">PECUL_23A015288</name>
</gene>
<evidence type="ECO:0000256" key="3">
    <source>
        <dbReference type="ARBA" id="ARBA00007618"/>
    </source>
</evidence>
<evidence type="ECO:0000256" key="1">
    <source>
        <dbReference type="ARBA" id="ARBA00004477"/>
    </source>
</evidence>
<dbReference type="PANTHER" id="PTHR14275:SF0">
    <property type="entry name" value="LIPID DROPLET ASSEMBLY FACTOR 1"/>
    <property type="match status" value="1"/>
</dbReference>
<proteinExistence type="inferred from homology"/>
<dbReference type="GO" id="GO:0005811">
    <property type="term" value="C:lipid droplet"/>
    <property type="evidence" value="ECO:0007669"/>
    <property type="project" value="UniProtKB-SubCell"/>
</dbReference>
<protein>
    <submittedName>
        <fullName evidence="11">Promethin</fullName>
    </submittedName>
</protein>
<evidence type="ECO:0000256" key="4">
    <source>
        <dbReference type="ARBA" id="ARBA00022677"/>
    </source>
</evidence>
<keyword evidence="12" id="KW-1185">Reference proteome</keyword>
<feature type="transmembrane region" description="Helical" evidence="10">
    <location>
        <begin position="113"/>
        <end position="138"/>
    </location>
</feature>
<name>A0AAD1SS69_PELCU</name>
<dbReference type="Proteomes" id="UP001295444">
    <property type="component" value="Chromosome 07"/>
</dbReference>
<comment type="similarity">
    <text evidence="3">Belongs to the LDAF1 family.</text>
</comment>
<organism evidence="11 12">
    <name type="scientific">Pelobates cultripes</name>
    <name type="common">Western spadefoot toad</name>
    <dbReference type="NCBI Taxonomy" id="61616"/>
    <lineage>
        <taxon>Eukaryota</taxon>
        <taxon>Metazoa</taxon>
        <taxon>Chordata</taxon>
        <taxon>Craniata</taxon>
        <taxon>Vertebrata</taxon>
        <taxon>Euteleostomi</taxon>
        <taxon>Amphibia</taxon>
        <taxon>Batrachia</taxon>
        <taxon>Anura</taxon>
        <taxon>Pelobatoidea</taxon>
        <taxon>Pelobatidae</taxon>
        <taxon>Pelobates</taxon>
    </lineage>
</organism>
<reference evidence="11" key="1">
    <citation type="submission" date="2022-03" db="EMBL/GenBank/DDBJ databases">
        <authorList>
            <person name="Alioto T."/>
            <person name="Alioto T."/>
            <person name="Gomez Garrido J."/>
        </authorList>
    </citation>
    <scope>NUCLEOTIDE SEQUENCE</scope>
</reference>
<keyword evidence="7 10" id="KW-1133">Transmembrane helix</keyword>
<feature type="region of interest" description="Disordered" evidence="9">
    <location>
        <begin position="148"/>
        <end position="172"/>
    </location>
</feature>
<dbReference type="Pfam" id="PF16015">
    <property type="entry name" value="Promethin"/>
    <property type="match status" value="1"/>
</dbReference>
<keyword evidence="6" id="KW-0256">Endoplasmic reticulum</keyword>
<sequence length="172" mass="18635">MYRQEQIRMSTPESLYREKMQELQKQLNSVMQSINNNSKVVSFINSPVGQYLDEHPYISLSLLIFVALSAIPVGLFLSLVAGTAIAACLGVIVLEGVIIIVGGLMLLCVLCGIIVLSFGISGVLSVCYIAVSSILNYMHTSRLSAKYSEPSKVLEPGDVSASKPSKNFSDED</sequence>
<keyword evidence="8 10" id="KW-0472">Membrane</keyword>